<accession>A0A2A5T2X9</accession>
<evidence type="ECO:0000313" key="2">
    <source>
        <dbReference type="Proteomes" id="UP000219020"/>
    </source>
</evidence>
<dbReference type="AlphaFoldDB" id="A0A2A5T2X9"/>
<dbReference type="Proteomes" id="UP000219020">
    <property type="component" value="Unassembled WGS sequence"/>
</dbReference>
<evidence type="ECO:0000313" key="1">
    <source>
        <dbReference type="EMBL" id="PCS22506.1"/>
    </source>
</evidence>
<sequence>METCKHGKEKQRIWYKLYLSVDVSTHEAIAADINLVLVGDNELLPTLLNPLRRKI</sequence>
<comment type="caution">
    <text evidence="1">The sequence shown here is derived from an EMBL/GenBank/DDBJ whole genome shotgun (WGS) entry which is preliminary data.</text>
</comment>
<protein>
    <submittedName>
        <fullName evidence="1">Mobile element protein</fullName>
    </submittedName>
</protein>
<keyword evidence="2" id="KW-1185">Reference proteome</keyword>
<organism evidence="1 2">
    <name type="scientific">Candidatus Enterovibrio escicola</name>
    <dbReference type="NCBI Taxonomy" id="1927127"/>
    <lineage>
        <taxon>Bacteria</taxon>
        <taxon>Pseudomonadati</taxon>
        <taxon>Pseudomonadota</taxon>
        <taxon>Gammaproteobacteria</taxon>
        <taxon>Vibrionales</taxon>
        <taxon>Vibrionaceae</taxon>
        <taxon>Enterovibrio</taxon>
    </lineage>
</organism>
<reference evidence="2" key="1">
    <citation type="submission" date="2017-04" db="EMBL/GenBank/DDBJ databases">
        <title>Genome evolution of the luminous symbionts of deep sea anglerfish.</title>
        <authorList>
            <person name="Hendry T.A."/>
        </authorList>
    </citation>
    <scope>NUCLEOTIDE SEQUENCE [LARGE SCALE GENOMIC DNA]</scope>
</reference>
<dbReference type="EMBL" id="NBYY01000018">
    <property type="protein sequence ID" value="PCS22506.1"/>
    <property type="molecule type" value="Genomic_DNA"/>
</dbReference>
<proteinExistence type="predicted"/>
<name>A0A2A5T2X9_9GAMM</name>
<gene>
    <name evidence="1" type="ORF">BTN49_1915</name>
</gene>